<organism evidence="1 2">
    <name type="scientific">Lasiosphaeria ovina</name>
    <dbReference type="NCBI Taxonomy" id="92902"/>
    <lineage>
        <taxon>Eukaryota</taxon>
        <taxon>Fungi</taxon>
        <taxon>Dikarya</taxon>
        <taxon>Ascomycota</taxon>
        <taxon>Pezizomycotina</taxon>
        <taxon>Sordariomycetes</taxon>
        <taxon>Sordariomycetidae</taxon>
        <taxon>Sordariales</taxon>
        <taxon>Lasiosphaeriaceae</taxon>
        <taxon>Lasiosphaeria</taxon>
    </lineage>
</organism>
<comment type="caution">
    <text evidence="1">The sequence shown here is derived from an EMBL/GenBank/DDBJ whole genome shotgun (WGS) entry which is preliminary data.</text>
</comment>
<dbReference type="Proteomes" id="UP001287356">
    <property type="component" value="Unassembled WGS sequence"/>
</dbReference>
<reference evidence="1" key="2">
    <citation type="submission" date="2023-06" db="EMBL/GenBank/DDBJ databases">
        <authorList>
            <consortium name="Lawrence Berkeley National Laboratory"/>
            <person name="Haridas S."/>
            <person name="Hensen N."/>
            <person name="Bonometti L."/>
            <person name="Westerberg I."/>
            <person name="Brannstrom I.O."/>
            <person name="Guillou S."/>
            <person name="Cros-Aarteil S."/>
            <person name="Calhoun S."/>
            <person name="Kuo A."/>
            <person name="Mondo S."/>
            <person name="Pangilinan J."/>
            <person name="Riley R."/>
            <person name="Labutti K."/>
            <person name="Andreopoulos B."/>
            <person name="Lipzen A."/>
            <person name="Chen C."/>
            <person name="Yanf M."/>
            <person name="Daum C."/>
            <person name="Ng V."/>
            <person name="Clum A."/>
            <person name="Steindorff A."/>
            <person name="Ohm R."/>
            <person name="Martin F."/>
            <person name="Silar P."/>
            <person name="Natvig D."/>
            <person name="Lalanne C."/>
            <person name="Gautier V."/>
            <person name="Ament-Velasquez S.L."/>
            <person name="Kruys A."/>
            <person name="Hutchinson M.I."/>
            <person name="Powell A.J."/>
            <person name="Barry K."/>
            <person name="Miller A.N."/>
            <person name="Grigoriev I.V."/>
            <person name="Debuchy R."/>
            <person name="Gladieux P."/>
            <person name="Thoren M.H."/>
            <person name="Johannesson H."/>
        </authorList>
    </citation>
    <scope>NUCLEOTIDE SEQUENCE</scope>
    <source>
        <strain evidence="1">CBS 958.72</strain>
    </source>
</reference>
<accession>A0AAE0JTF3</accession>
<proteinExistence type="predicted"/>
<evidence type="ECO:0000313" key="1">
    <source>
        <dbReference type="EMBL" id="KAK3361130.1"/>
    </source>
</evidence>
<keyword evidence="2" id="KW-1185">Reference proteome</keyword>
<dbReference type="EMBL" id="JAULSN010000012">
    <property type="protein sequence ID" value="KAK3361130.1"/>
    <property type="molecule type" value="Genomic_DNA"/>
</dbReference>
<name>A0AAE0JTF3_9PEZI</name>
<sequence length="239" mass="26040">MVRSAVSPGNYYLHSADCIVVGLPAGRNLQGVSLPGSPLPHADGLSANKVLVVFRLLPPRTFLVLSPDIPGLWRRSIGSLSVQHPLMVSNPNKQQGLMSARSKPSLLPSPMTTQAGVTLRRKRPSEGTQLPSSPVVWLEQYRLRYDGLAHGMSLENWLRLKLLRAAQDVENRESGNFGNMRKLAHVMPNLAVLVDDPLLQMAVSKLALSATLLQPLGLLAASTFLALLQVESKSHPTWL</sequence>
<gene>
    <name evidence="1" type="ORF">B0T24DRAFT_114817</name>
</gene>
<evidence type="ECO:0000313" key="2">
    <source>
        <dbReference type="Proteomes" id="UP001287356"/>
    </source>
</evidence>
<dbReference type="AlphaFoldDB" id="A0AAE0JTF3"/>
<reference evidence="1" key="1">
    <citation type="journal article" date="2023" name="Mol. Phylogenet. Evol.">
        <title>Genome-scale phylogeny and comparative genomics of the fungal order Sordariales.</title>
        <authorList>
            <person name="Hensen N."/>
            <person name="Bonometti L."/>
            <person name="Westerberg I."/>
            <person name="Brannstrom I.O."/>
            <person name="Guillou S."/>
            <person name="Cros-Aarteil S."/>
            <person name="Calhoun S."/>
            <person name="Haridas S."/>
            <person name="Kuo A."/>
            <person name="Mondo S."/>
            <person name="Pangilinan J."/>
            <person name="Riley R."/>
            <person name="LaButti K."/>
            <person name="Andreopoulos B."/>
            <person name="Lipzen A."/>
            <person name="Chen C."/>
            <person name="Yan M."/>
            <person name="Daum C."/>
            <person name="Ng V."/>
            <person name="Clum A."/>
            <person name="Steindorff A."/>
            <person name="Ohm R.A."/>
            <person name="Martin F."/>
            <person name="Silar P."/>
            <person name="Natvig D.O."/>
            <person name="Lalanne C."/>
            <person name="Gautier V."/>
            <person name="Ament-Velasquez S.L."/>
            <person name="Kruys A."/>
            <person name="Hutchinson M.I."/>
            <person name="Powell A.J."/>
            <person name="Barry K."/>
            <person name="Miller A.N."/>
            <person name="Grigoriev I.V."/>
            <person name="Debuchy R."/>
            <person name="Gladieux P."/>
            <person name="Hiltunen Thoren M."/>
            <person name="Johannesson H."/>
        </authorList>
    </citation>
    <scope>NUCLEOTIDE SEQUENCE</scope>
    <source>
        <strain evidence="1">CBS 958.72</strain>
    </source>
</reference>
<protein>
    <submittedName>
        <fullName evidence="1">Uncharacterized protein</fullName>
    </submittedName>
</protein>